<dbReference type="InterPro" id="IPR058592">
    <property type="entry name" value="Gtf3_C"/>
</dbReference>
<dbReference type="InterPro" id="IPR058591">
    <property type="entry name" value="Gtf3_N"/>
</dbReference>
<evidence type="ECO:0000256" key="1">
    <source>
        <dbReference type="ARBA" id="ARBA00022679"/>
    </source>
</evidence>
<evidence type="ECO:0000259" key="3">
    <source>
        <dbReference type="Pfam" id="PF26337"/>
    </source>
</evidence>
<dbReference type="KEGG" id="fia:NA23_09310"/>
<dbReference type="AlphaFoldDB" id="A0AAI8GDV2"/>
<dbReference type="Proteomes" id="UP000093740">
    <property type="component" value="Chromosome"/>
</dbReference>
<organism evidence="4 5">
    <name type="scientific">Fervidobacterium islandicum</name>
    <dbReference type="NCBI Taxonomy" id="2423"/>
    <lineage>
        <taxon>Bacteria</taxon>
        <taxon>Thermotogati</taxon>
        <taxon>Thermotogota</taxon>
        <taxon>Thermotogae</taxon>
        <taxon>Thermotogales</taxon>
        <taxon>Fervidobacteriaceae</taxon>
        <taxon>Fervidobacterium</taxon>
    </lineage>
</organism>
<protein>
    <recommendedName>
        <fullName evidence="6">Beta-1,6-galactofuranosyltransferase</fullName>
    </recommendedName>
</protein>
<evidence type="ECO:0000259" key="2">
    <source>
        <dbReference type="Pfam" id="PF26334"/>
    </source>
</evidence>
<dbReference type="PIRSF" id="PIRSF007023">
    <property type="entry name" value="UDP-Galf_transf"/>
    <property type="match status" value="1"/>
</dbReference>
<dbReference type="RefSeq" id="WP_052107245.1">
    <property type="nucleotide sequence ID" value="NZ_CP014334.2"/>
</dbReference>
<dbReference type="Pfam" id="PF26337">
    <property type="entry name" value="Gtf3_C"/>
    <property type="match status" value="1"/>
</dbReference>
<keyword evidence="1" id="KW-0808">Transferase</keyword>
<dbReference type="Pfam" id="PF26334">
    <property type="entry name" value="Gtf3_N"/>
    <property type="match status" value="1"/>
</dbReference>
<proteinExistence type="predicted"/>
<accession>A0AAI8GDV2</accession>
<feature type="domain" description="Glucosyltransferase 3-like N-terminal" evidence="2">
    <location>
        <begin position="10"/>
        <end position="143"/>
    </location>
</feature>
<feature type="domain" description="Glucosyltransferase 3-like C-terminal" evidence="3">
    <location>
        <begin position="181"/>
        <end position="345"/>
    </location>
</feature>
<dbReference type="EMBL" id="CP014334">
    <property type="protein sequence ID" value="AMW33409.1"/>
    <property type="molecule type" value="Genomic_DNA"/>
</dbReference>
<evidence type="ECO:0008006" key="6">
    <source>
        <dbReference type="Google" id="ProtNLM"/>
    </source>
</evidence>
<evidence type="ECO:0000313" key="4">
    <source>
        <dbReference type="EMBL" id="AMW33409.1"/>
    </source>
</evidence>
<dbReference type="Gene3D" id="3.40.50.2000">
    <property type="entry name" value="Glycogen Phosphorylase B"/>
    <property type="match status" value="2"/>
</dbReference>
<gene>
    <name evidence="4" type="ORF">NA23_09310</name>
</gene>
<name>A0AAI8GDV2_FERIS</name>
<reference evidence="4 5" key="1">
    <citation type="journal article" date="2015" name="Stand. Genomic Sci.">
        <title>Genome sequence of a native-feather degrading extremely thermophilic Eubacterium, Fervidobacterium islandicum AW-1.</title>
        <authorList>
            <person name="Lee Y.J."/>
            <person name="Jeong H."/>
            <person name="Park G.S."/>
            <person name="Kwak Y."/>
            <person name="Lee S.J."/>
            <person name="Lee S.J."/>
            <person name="Park M.K."/>
            <person name="Kim J.Y."/>
            <person name="Kang H.K."/>
            <person name="Shin J.H."/>
            <person name="Lee D.W."/>
        </authorList>
    </citation>
    <scope>NUCLEOTIDE SEQUENCE [LARGE SCALE GENOMIC DNA]</scope>
    <source>
        <strain evidence="4 5">AW-1</strain>
    </source>
</reference>
<dbReference type="SUPFAM" id="SSF53756">
    <property type="entry name" value="UDP-Glycosyltransferase/glycogen phosphorylase"/>
    <property type="match status" value="1"/>
</dbReference>
<evidence type="ECO:0000313" key="5">
    <source>
        <dbReference type="Proteomes" id="UP000093740"/>
    </source>
</evidence>
<keyword evidence="5" id="KW-1185">Reference proteome</keyword>
<sequence length="348" mass="40473">MVYYVPYFHWGSKFNAGFKAKMDVERIIMNMGFERIDVFKGKTEDTQKVFMPHKLFSLLIRSWGNKQLTESTVVFQNGTGLDWFITPFLKSAFRKGKRIIVIHDVESIRLGRKMDKTRERRVFNKFTHAIVHSKNMADYLRNELGFRGEVLILGFFDYLLDHLDQQKLSSIPEKPLGKYTIAFAGNLAKSKFIEKMLQKLSFNNYIIYLYGKGYQGQMKEGFLELKGAFHPDELPYKLEGHFGLVWDGEEVETIAGTTGEYLKYNSPHKASLYIVSGLPLIVWKEAAIFELVREYNIGFGISNLLELDEKLSKITEDEYNFWKRNVIRLAQKLAAGKNLEELLRELIN</sequence>